<organism evidence="1 2">
    <name type="scientific">Yersinia enterocolitica subsp. palearctica serotype O:3 (strain DSM 13030 / CIP 106945 / Y11)</name>
    <dbReference type="NCBI Taxonomy" id="930944"/>
    <lineage>
        <taxon>Bacteria</taxon>
        <taxon>Pseudomonadati</taxon>
        <taxon>Pseudomonadota</taxon>
        <taxon>Gammaproteobacteria</taxon>
        <taxon>Enterobacterales</taxon>
        <taxon>Yersiniaceae</taxon>
        <taxon>Yersinia</taxon>
    </lineage>
</organism>
<dbReference type="Proteomes" id="UP000008084">
    <property type="component" value="Chromosome"/>
</dbReference>
<evidence type="ECO:0000313" key="2">
    <source>
        <dbReference type="Proteomes" id="UP000008084"/>
    </source>
</evidence>
<reference evidence="1 2" key="1">
    <citation type="journal article" date="2011" name="J. Bacteriol.">
        <title>Complete genome sequence of Yersinia enterocolitica subsp. palearctica serogroup O:3.</title>
        <authorList>
            <person name="Batzilla J."/>
            <person name="Hoper D."/>
            <person name="Antonenka U."/>
            <person name="Heesemann J."/>
            <person name="Rakin A."/>
        </authorList>
    </citation>
    <scope>NUCLEOTIDE SEQUENCE [LARGE SCALE GENOMIC DNA]</scope>
    <source>
        <strain evidence="2">DSM 13030 / CIP 106945 / Y11</strain>
    </source>
</reference>
<dbReference type="HOGENOM" id="CLU_3298899_0_0_6"/>
<sequence length="40" mass="4411">MATKIANKSGIETFVLISCNIFINRVTKIVIGESSIDKKQ</sequence>
<protein>
    <submittedName>
        <fullName evidence="1">Uncharacterized protein</fullName>
    </submittedName>
</protein>
<gene>
    <name evidence="1" type="ordered locus">Y11_41931</name>
</gene>
<dbReference type="AlphaFoldDB" id="A0A0H3NTM1"/>
<dbReference type="KEGG" id="yey:Y11_41931"/>
<name>A0A0H3NTM1_YERE1</name>
<dbReference type="EMBL" id="FR729477">
    <property type="protein sequence ID" value="CBY28337.1"/>
    <property type="molecule type" value="Genomic_DNA"/>
</dbReference>
<evidence type="ECO:0000313" key="1">
    <source>
        <dbReference type="EMBL" id="CBY28337.1"/>
    </source>
</evidence>
<proteinExistence type="predicted"/>
<accession>A0A0H3NTM1</accession>
<dbReference type="PATRIC" id="fig|930944.6.peg.4170"/>